<dbReference type="PROSITE" id="PS50043">
    <property type="entry name" value="HTH_LUXR_2"/>
    <property type="match status" value="1"/>
</dbReference>
<reference evidence="6" key="1">
    <citation type="submission" date="2018-02" db="EMBL/GenBank/DDBJ databases">
        <title>Draft genome sequencing of Rhodococcus opacus KU647198.</title>
        <authorList>
            <person name="Zheng B.-X."/>
        </authorList>
    </citation>
    <scope>NUCLEOTIDE SEQUENCE [LARGE SCALE GENOMIC DNA]</scope>
    <source>
        <strain evidence="6">04-OD7</strain>
    </source>
</reference>
<dbReference type="InterPro" id="IPR000792">
    <property type="entry name" value="Tscrpt_reg_LuxR_C"/>
</dbReference>
<dbReference type="InterPro" id="IPR036388">
    <property type="entry name" value="WH-like_DNA-bd_sf"/>
</dbReference>
<evidence type="ECO:0000256" key="2">
    <source>
        <dbReference type="ARBA" id="ARBA00023125"/>
    </source>
</evidence>
<dbReference type="PROSITE" id="PS00622">
    <property type="entry name" value="HTH_LUXR_1"/>
    <property type="match status" value="1"/>
</dbReference>
<dbReference type="CDD" id="cd06170">
    <property type="entry name" value="LuxR_C_like"/>
    <property type="match status" value="1"/>
</dbReference>
<dbReference type="GO" id="GO:0003677">
    <property type="term" value="F:DNA binding"/>
    <property type="evidence" value="ECO:0007669"/>
    <property type="project" value="UniProtKB-KW"/>
</dbReference>
<keyword evidence="3" id="KW-0804">Transcription</keyword>
<evidence type="ECO:0000256" key="3">
    <source>
        <dbReference type="ARBA" id="ARBA00023163"/>
    </source>
</evidence>
<dbReference type="SMART" id="SM00421">
    <property type="entry name" value="HTH_LUXR"/>
    <property type="match status" value="1"/>
</dbReference>
<dbReference type="PANTHER" id="PTHR44688">
    <property type="entry name" value="DNA-BINDING TRANSCRIPTIONAL ACTIVATOR DEVR_DOSR"/>
    <property type="match status" value="1"/>
</dbReference>
<dbReference type="GO" id="GO:0006355">
    <property type="term" value="P:regulation of DNA-templated transcription"/>
    <property type="evidence" value="ECO:0007669"/>
    <property type="project" value="InterPro"/>
</dbReference>
<dbReference type="Pfam" id="PF00196">
    <property type="entry name" value="GerE"/>
    <property type="match status" value="1"/>
</dbReference>
<dbReference type="Gene3D" id="1.10.10.10">
    <property type="entry name" value="Winged helix-like DNA-binding domain superfamily/Winged helix DNA-binding domain"/>
    <property type="match status" value="1"/>
</dbReference>
<sequence length="178" mass="19421">MPVTCTYCGTGLPIVVTAASSSRANLIQSRNVQALKEEQVSTTLPDRDRCHSRNEAVLGTSGWLAVHRAVTTLRSDGLDDRAARGAALDILGQLIAVPCHTDHGGAGRRGASLSGRERDVLECLVDGSSNREIGQQLYIAESTVRFHVSHILRKLGMRTRAEVIALVLNQRRFDYPIY</sequence>
<dbReference type="Proteomes" id="UP000239290">
    <property type="component" value="Unassembled WGS sequence"/>
</dbReference>
<dbReference type="PANTHER" id="PTHR44688:SF16">
    <property type="entry name" value="DNA-BINDING TRANSCRIPTIONAL ACTIVATOR DEVR_DOSR"/>
    <property type="match status" value="1"/>
</dbReference>
<keyword evidence="2" id="KW-0238">DNA-binding</keyword>
<keyword evidence="1" id="KW-0805">Transcription regulation</keyword>
<proteinExistence type="predicted"/>
<evidence type="ECO:0000256" key="1">
    <source>
        <dbReference type="ARBA" id="ARBA00023015"/>
    </source>
</evidence>
<evidence type="ECO:0000313" key="6">
    <source>
        <dbReference type="Proteomes" id="UP000239290"/>
    </source>
</evidence>
<accession>A0A2S8J711</accession>
<dbReference type="EMBL" id="PUIO01000028">
    <property type="protein sequence ID" value="PQP22785.1"/>
    <property type="molecule type" value="Genomic_DNA"/>
</dbReference>
<evidence type="ECO:0000313" key="5">
    <source>
        <dbReference type="EMBL" id="PQP22785.1"/>
    </source>
</evidence>
<evidence type="ECO:0000259" key="4">
    <source>
        <dbReference type="PROSITE" id="PS50043"/>
    </source>
</evidence>
<protein>
    <recommendedName>
        <fullName evidence="4">HTH luxR-type domain-containing protein</fullName>
    </recommendedName>
</protein>
<dbReference type="InterPro" id="IPR016032">
    <property type="entry name" value="Sig_transdc_resp-reg_C-effctor"/>
</dbReference>
<gene>
    <name evidence="5" type="ORF">C5613_22225</name>
</gene>
<comment type="caution">
    <text evidence="5">The sequence shown here is derived from an EMBL/GenBank/DDBJ whole genome shotgun (WGS) entry which is preliminary data.</text>
</comment>
<dbReference type="PRINTS" id="PR00038">
    <property type="entry name" value="HTHLUXR"/>
</dbReference>
<feature type="domain" description="HTH luxR-type" evidence="4">
    <location>
        <begin position="106"/>
        <end position="171"/>
    </location>
</feature>
<organism evidence="5 6">
    <name type="scientific">Rhodococcus opacus</name>
    <name type="common">Nocardia opaca</name>
    <dbReference type="NCBI Taxonomy" id="37919"/>
    <lineage>
        <taxon>Bacteria</taxon>
        <taxon>Bacillati</taxon>
        <taxon>Actinomycetota</taxon>
        <taxon>Actinomycetes</taxon>
        <taxon>Mycobacteriales</taxon>
        <taxon>Nocardiaceae</taxon>
        <taxon>Rhodococcus</taxon>
    </lineage>
</organism>
<name>A0A2S8J711_RHOOP</name>
<dbReference type="SUPFAM" id="SSF46894">
    <property type="entry name" value="C-terminal effector domain of the bipartite response regulators"/>
    <property type="match status" value="1"/>
</dbReference>
<dbReference type="AlphaFoldDB" id="A0A2S8J711"/>